<feature type="domain" description="ABC transporter substrate-binding protein PnrA-like" evidence="7">
    <location>
        <begin position="52"/>
        <end position="315"/>
    </location>
</feature>
<dbReference type="Pfam" id="PF02608">
    <property type="entry name" value="Bmp"/>
    <property type="match status" value="1"/>
</dbReference>
<reference evidence="8 9" key="1">
    <citation type="submission" date="2018-08" db="EMBL/GenBank/DDBJ databases">
        <title>A genome reference for cultivated species of the human gut microbiota.</title>
        <authorList>
            <person name="Zou Y."/>
            <person name="Xue W."/>
            <person name="Luo G."/>
        </authorList>
    </citation>
    <scope>NUCLEOTIDE SEQUENCE [LARGE SCALE GENOMIC DNA]</scope>
    <source>
        <strain evidence="8 9">AM25-6</strain>
    </source>
</reference>
<dbReference type="Gene3D" id="3.40.50.2300">
    <property type="match status" value="2"/>
</dbReference>
<dbReference type="PANTHER" id="PTHR34296">
    <property type="entry name" value="TRANSCRIPTIONAL ACTIVATOR PROTEIN MED"/>
    <property type="match status" value="1"/>
</dbReference>
<keyword evidence="4" id="KW-0732">Signal</keyword>
<evidence type="ECO:0000259" key="7">
    <source>
        <dbReference type="Pfam" id="PF02608"/>
    </source>
</evidence>
<accession>A0A3E3DYQ6</accession>
<keyword evidence="3" id="KW-1003">Cell membrane</keyword>
<evidence type="ECO:0000256" key="2">
    <source>
        <dbReference type="ARBA" id="ARBA00008610"/>
    </source>
</evidence>
<dbReference type="PROSITE" id="PS51257">
    <property type="entry name" value="PROKAR_LIPOPROTEIN"/>
    <property type="match status" value="1"/>
</dbReference>
<evidence type="ECO:0000256" key="6">
    <source>
        <dbReference type="ARBA" id="ARBA00023288"/>
    </source>
</evidence>
<protein>
    <submittedName>
        <fullName evidence="8">BMP family ABC transporter substrate-binding protein</fullName>
    </submittedName>
</protein>
<comment type="similarity">
    <text evidence="2">Belongs to the BMP lipoprotein family.</text>
</comment>
<dbReference type="InterPro" id="IPR050957">
    <property type="entry name" value="BMP_lipoprotein"/>
</dbReference>
<dbReference type="AlphaFoldDB" id="A0A3E3DYQ6"/>
<dbReference type="PANTHER" id="PTHR34296:SF2">
    <property type="entry name" value="ABC TRANSPORTER GUANOSINE-BINDING PROTEIN NUPN"/>
    <property type="match status" value="1"/>
</dbReference>
<dbReference type="InterPro" id="IPR028082">
    <property type="entry name" value="Peripla_BP_I"/>
</dbReference>
<dbReference type="InterPro" id="IPR003760">
    <property type="entry name" value="PnrA-like"/>
</dbReference>
<dbReference type="EMBL" id="QUSM01000003">
    <property type="protein sequence ID" value="RGD74402.1"/>
    <property type="molecule type" value="Genomic_DNA"/>
</dbReference>
<keyword evidence="5" id="KW-0472">Membrane</keyword>
<evidence type="ECO:0000256" key="5">
    <source>
        <dbReference type="ARBA" id="ARBA00023136"/>
    </source>
</evidence>
<dbReference type="SUPFAM" id="SSF53822">
    <property type="entry name" value="Periplasmic binding protein-like I"/>
    <property type="match status" value="1"/>
</dbReference>
<dbReference type="Proteomes" id="UP000261212">
    <property type="component" value="Unassembled WGS sequence"/>
</dbReference>
<comment type="caution">
    <text evidence="8">The sequence shown here is derived from an EMBL/GenBank/DDBJ whole genome shotgun (WGS) entry which is preliminary data.</text>
</comment>
<comment type="subcellular location">
    <subcellularLocation>
        <location evidence="1">Cell membrane</location>
        <topology evidence="1">Lipid-anchor</topology>
    </subcellularLocation>
</comment>
<organism evidence="8 9">
    <name type="scientific">Anaerofustis stercorihominis</name>
    <dbReference type="NCBI Taxonomy" id="214853"/>
    <lineage>
        <taxon>Bacteria</taxon>
        <taxon>Bacillati</taxon>
        <taxon>Bacillota</taxon>
        <taxon>Clostridia</taxon>
        <taxon>Eubacteriales</taxon>
        <taxon>Eubacteriaceae</taxon>
        <taxon>Anaerofustis</taxon>
    </lineage>
</organism>
<gene>
    <name evidence="8" type="ORF">DW687_06450</name>
</gene>
<dbReference type="GO" id="GO:0005886">
    <property type="term" value="C:plasma membrane"/>
    <property type="evidence" value="ECO:0007669"/>
    <property type="project" value="UniProtKB-SubCell"/>
</dbReference>
<evidence type="ECO:0000256" key="3">
    <source>
        <dbReference type="ARBA" id="ARBA00022475"/>
    </source>
</evidence>
<keyword evidence="6" id="KW-0449">Lipoprotein</keyword>
<sequence length="342" mass="37780">MRFDMKKIFSILIAFFFLLTVVGCTSKADSTDPNNKKFKIAYISDTYGEEDVKNKEIIDGVNESFRNYDFSFDIKVPKSSENYETVANGLLSSTKYDLVLANSPAVCSSLLAVHSDYPTSNLGFIGYGDETNNSMSITFKNEEGAFLSGYLAAKSTKTNVLGYIGAYENKNQDYEYGFMSGAKAANKNVKVEKAFTNSYIDAQAGSKIAEELVSKKADVFFTVCGAGAIGVDNVIREKGLKVIDSDLYNKSDNEIKLGEIYKNYKNAAMSICDSVIFESFNKNVNNLGVGDSVVNLKLNPNFYKEGDSVTLELEECKKDIATGALKVPKDNKSFETFKYKTK</sequence>
<name>A0A3E3DYQ6_9FIRM</name>
<evidence type="ECO:0000313" key="8">
    <source>
        <dbReference type="EMBL" id="RGD74402.1"/>
    </source>
</evidence>
<proteinExistence type="inferred from homology"/>
<evidence type="ECO:0000256" key="4">
    <source>
        <dbReference type="ARBA" id="ARBA00022729"/>
    </source>
</evidence>
<evidence type="ECO:0000313" key="9">
    <source>
        <dbReference type="Proteomes" id="UP000261212"/>
    </source>
</evidence>
<evidence type="ECO:0000256" key="1">
    <source>
        <dbReference type="ARBA" id="ARBA00004193"/>
    </source>
</evidence>